<sequence length="106" mass="11176">MADAAAAAPPPPRADLMPPPPPPVPPTTDRRPRRRAREVSSRYLSTPIPSTPRLSTASSTRLALPDPVPARPPAGGHALRQREPTPTAAAAHGHRRAQAGRAEAVR</sequence>
<protein>
    <submittedName>
        <fullName evidence="2">Uncharacterized protein</fullName>
    </submittedName>
</protein>
<comment type="caution">
    <text evidence="2">The sequence shown here is derived from an EMBL/GenBank/DDBJ whole genome shotgun (WGS) entry which is preliminary data.</text>
</comment>
<keyword evidence="3" id="KW-1185">Reference proteome</keyword>
<accession>A0A835BUU1</accession>
<proteinExistence type="predicted"/>
<reference evidence="2" key="1">
    <citation type="submission" date="2020-07" db="EMBL/GenBank/DDBJ databases">
        <title>Genome sequence and genetic diversity analysis of an under-domesticated orphan crop, white fonio (Digitaria exilis).</title>
        <authorList>
            <person name="Bennetzen J.L."/>
            <person name="Chen S."/>
            <person name="Ma X."/>
            <person name="Wang X."/>
            <person name="Yssel A.E.J."/>
            <person name="Chaluvadi S.R."/>
            <person name="Johnson M."/>
            <person name="Gangashetty P."/>
            <person name="Hamidou F."/>
            <person name="Sanogo M.D."/>
            <person name="Zwaenepoel A."/>
            <person name="Wallace J."/>
            <person name="Van De Peer Y."/>
            <person name="Van Deynze A."/>
        </authorList>
    </citation>
    <scope>NUCLEOTIDE SEQUENCE</scope>
    <source>
        <tissue evidence="2">Leaves</tissue>
    </source>
</reference>
<feature type="region of interest" description="Disordered" evidence="1">
    <location>
        <begin position="1"/>
        <end position="106"/>
    </location>
</feature>
<dbReference type="AlphaFoldDB" id="A0A835BUU1"/>
<evidence type="ECO:0000313" key="2">
    <source>
        <dbReference type="EMBL" id="KAF8712064.1"/>
    </source>
</evidence>
<gene>
    <name evidence="2" type="ORF">HU200_028898</name>
</gene>
<feature type="compositionally biased region" description="Pro residues" evidence="1">
    <location>
        <begin position="8"/>
        <end position="26"/>
    </location>
</feature>
<organism evidence="2 3">
    <name type="scientific">Digitaria exilis</name>
    <dbReference type="NCBI Taxonomy" id="1010633"/>
    <lineage>
        <taxon>Eukaryota</taxon>
        <taxon>Viridiplantae</taxon>
        <taxon>Streptophyta</taxon>
        <taxon>Embryophyta</taxon>
        <taxon>Tracheophyta</taxon>
        <taxon>Spermatophyta</taxon>
        <taxon>Magnoliopsida</taxon>
        <taxon>Liliopsida</taxon>
        <taxon>Poales</taxon>
        <taxon>Poaceae</taxon>
        <taxon>PACMAD clade</taxon>
        <taxon>Panicoideae</taxon>
        <taxon>Panicodae</taxon>
        <taxon>Paniceae</taxon>
        <taxon>Anthephorinae</taxon>
        <taxon>Digitaria</taxon>
    </lineage>
</organism>
<name>A0A835BUU1_9POAL</name>
<dbReference type="Proteomes" id="UP000636709">
    <property type="component" value="Unassembled WGS sequence"/>
</dbReference>
<evidence type="ECO:0000256" key="1">
    <source>
        <dbReference type="SAM" id="MobiDB-lite"/>
    </source>
</evidence>
<feature type="compositionally biased region" description="Polar residues" evidence="1">
    <location>
        <begin position="42"/>
        <end position="61"/>
    </location>
</feature>
<dbReference type="EMBL" id="JACEFO010001746">
    <property type="protein sequence ID" value="KAF8712064.1"/>
    <property type="molecule type" value="Genomic_DNA"/>
</dbReference>
<evidence type="ECO:0000313" key="3">
    <source>
        <dbReference type="Proteomes" id="UP000636709"/>
    </source>
</evidence>